<protein>
    <submittedName>
        <fullName evidence="2">YtzI protein</fullName>
    </submittedName>
</protein>
<name>A0ABY4H5V7_9BACI</name>
<gene>
    <name evidence="2" type="primary">ytzI</name>
    <name evidence="2" type="ORF">MUO14_05035</name>
</gene>
<evidence type="ECO:0000256" key="1">
    <source>
        <dbReference type="SAM" id="MobiDB-lite"/>
    </source>
</evidence>
<dbReference type="InterPro" id="IPR047753">
    <property type="entry name" value="YtzI-like"/>
</dbReference>
<sequence length="55" mass="5982">MTFTIVMIICIAIVLGVAGAFAAAISKGYNYKHTVDPLPDEKQRNEEQKKSDAPS</sequence>
<dbReference type="Proteomes" id="UP000831880">
    <property type="component" value="Chromosome"/>
</dbReference>
<evidence type="ECO:0000313" key="2">
    <source>
        <dbReference type="EMBL" id="UOQ94327.1"/>
    </source>
</evidence>
<evidence type="ECO:0000313" key="3">
    <source>
        <dbReference type="Proteomes" id="UP000831880"/>
    </source>
</evidence>
<dbReference type="RefSeq" id="WP_244753989.1">
    <property type="nucleotide sequence ID" value="NZ_CP095074.1"/>
</dbReference>
<dbReference type="EMBL" id="CP095074">
    <property type="protein sequence ID" value="UOQ94327.1"/>
    <property type="molecule type" value="Genomic_DNA"/>
</dbReference>
<proteinExistence type="predicted"/>
<accession>A0ABY4H5V7</accession>
<feature type="region of interest" description="Disordered" evidence="1">
    <location>
        <begin position="35"/>
        <end position="55"/>
    </location>
</feature>
<reference evidence="2 3" key="1">
    <citation type="submission" date="2022-04" db="EMBL/GenBank/DDBJ databases">
        <title>Halobacillus sp. isolated from saltern.</title>
        <authorList>
            <person name="Won M."/>
            <person name="Lee C.-M."/>
            <person name="Woen H.-Y."/>
            <person name="Kwon S.-W."/>
        </authorList>
    </citation>
    <scope>NUCLEOTIDE SEQUENCE [LARGE SCALE GENOMIC DNA]</scope>
    <source>
        <strain evidence="2 3">SSTM10-2</strain>
    </source>
</reference>
<organism evidence="2 3">
    <name type="scientific">Halobacillus shinanisalinarum</name>
    <dbReference type="NCBI Taxonomy" id="2932258"/>
    <lineage>
        <taxon>Bacteria</taxon>
        <taxon>Bacillati</taxon>
        <taxon>Bacillota</taxon>
        <taxon>Bacilli</taxon>
        <taxon>Bacillales</taxon>
        <taxon>Bacillaceae</taxon>
        <taxon>Halobacillus</taxon>
    </lineage>
</organism>
<dbReference type="NCBIfam" id="NF033232">
    <property type="entry name" value="small_YtzI"/>
    <property type="match status" value="1"/>
</dbReference>
<keyword evidence="3" id="KW-1185">Reference proteome</keyword>